<reference evidence="1 2" key="1">
    <citation type="submission" date="2024-01" db="EMBL/GenBank/DDBJ databases">
        <title>Novel species of the genus Luteimonas isolated from rivers.</title>
        <authorList>
            <person name="Lu H."/>
        </authorList>
    </citation>
    <scope>NUCLEOTIDE SEQUENCE [LARGE SCALE GENOMIC DNA]</scope>
    <source>
        <strain evidence="1 2">FXH3W</strain>
    </source>
</reference>
<dbReference type="Proteomes" id="UP001356170">
    <property type="component" value="Unassembled WGS sequence"/>
</dbReference>
<evidence type="ECO:0008006" key="3">
    <source>
        <dbReference type="Google" id="ProtNLM"/>
    </source>
</evidence>
<proteinExistence type="predicted"/>
<evidence type="ECO:0000313" key="2">
    <source>
        <dbReference type="Proteomes" id="UP001356170"/>
    </source>
</evidence>
<comment type="caution">
    <text evidence="1">The sequence shown here is derived from an EMBL/GenBank/DDBJ whole genome shotgun (WGS) entry which is preliminary data.</text>
</comment>
<name>A0ABU7V2D9_9GAMM</name>
<protein>
    <recommendedName>
        <fullName evidence="3">Bacteriophage P22, Gp10, DNA-stabilising</fullName>
    </recommendedName>
</protein>
<dbReference type="EMBL" id="JAZHBO010000002">
    <property type="protein sequence ID" value="MEF2156393.1"/>
    <property type="molecule type" value="Genomic_DNA"/>
</dbReference>
<gene>
    <name evidence="1" type="ORF">V3390_09185</name>
</gene>
<accession>A0ABU7V2D9</accession>
<dbReference type="RefSeq" id="WP_331704183.1">
    <property type="nucleotide sequence ID" value="NZ_JAZHBO010000002.1"/>
</dbReference>
<organism evidence="1 2">
    <name type="scientific">Aquilutibacter rugosus</name>
    <dbReference type="NCBI Taxonomy" id="3115820"/>
    <lineage>
        <taxon>Bacteria</taxon>
        <taxon>Pseudomonadati</taxon>
        <taxon>Pseudomonadota</taxon>
        <taxon>Gammaproteobacteria</taxon>
        <taxon>Lysobacterales</taxon>
        <taxon>Lysobacteraceae</taxon>
        <taxon>Aquilutibacter</taxon>
    </lineage>
</organism>
<keyword evidence="2" id="KW-1185">Reference proteome</keyword>
<evidence type="ECO:0000313" key="1">
    <source>
        <dbReference type="EMBL" id="MEF2156393.1"/>
    </source>
</evidence>
<dbReference type="SUPFAM" id="SSF101898">
    <property type="entry name" value="NHL repeat"/>
    <property type="match status" value="1"/>
</dbReference>
<sequence>MKSNFLGQAYAVRSLPLASQTCVNLYPEVSETGGAFYGTPGKRLLATLGGPIRGLLAVGPHLYCVAGNAVVRLTAAFAATTLATLPSNSGAVGMAFNNSQVVIAHPDGWTVIDLPTGTVSTTALAPATCDVTFIDNYGVAAADNGTYVWTSVANFGNIDALAFASAEGSPDKILSTLADHRELWLMGESTIEVAQVGTDPDLPFTRTTFIEQGILAPKSAVKQDNSVFWLGRNDKGQGVVYRADGYTPVRISTHAIELAIGGYANPESCTAYTYQQDGHHFVCFNFDEATWAYDINTQAWHQRAYRDPFTGALKRDRAEHHALFAGQHIVGDWEDGRLYALDMTHYLDGSEQIYRERTWRQFDAENRRMVHHRLELLAENGIGLDGVQPSDWTDPQVWLSWSNDGGRTWSSEHSRSLGKIGEYLSRIVWWRLGTARSRDYRIRTTAAVPICLREVTFQAEVCSK</sequence>